<feature type="transmembrane region" description="Helical" evidence="7">
    <location>
        <begin position="1363"/>
        <end position="1384"/>
    </location>
</feature>
<evidence type="ECO:0000256" key="1">
    <source>
        <dbReference type="ARBA" id="ARBA00004370"/>
    </source>
</evidence>
<dbReference type="EMBL" id="KI658914">
    <property type="protein sequence ID" value="ETN80930.1"/>
    <property type="molecule type" value="Genomic_DNA"/>
</dbReference>
<feature type="region of interest" description="Disordered" evidence="6">
    <location>
        <begin position="844"/>
        <end position="894"/>
    </location>
</feature>
<dbReference type="Pfam" id="PF01477">
    <property type="entry name" value="PLAT"/>
    <property type="match status" value="1"/>
</dbReference>
<dbReference type="GO" id="GO:0016020">
    <property type="term" value="C:membrane"/>
    <property type="evidence" value="ECO:0007669"/>
    <property type="project" value="UniProtKB-SubCell"/>
</dbReference>
<dbReference type="SMART" id="SM00801">
    <property type="entry name" value="dDENN"/>
    <property type="match status" value="1"/>
</dbReference>
<accession>W2TFW5</accession>
<evidence type="ECO:0000256" key="5">
    <source>
        <dbReference type="PROSITE-ProRule" id="PRU00152"/>
    </source>
</evidence>
<feature type="transmembrane region" description="Helical" evidence="7">
    <location>
        <begin position="1578"/>
        <end position="1598"/>
    </location>
</feature>
<keyword evidence="3" id="KW-0677">Repeat</keyword>
<feature type="domain" description="PLAT" evidence="8">
    <location>
        <begin position="969"/>
        <end position="1089"/>
    </location>
</feature>
<feature type="domain" description="RUN" evidence="10">
    <location>
        <begin position="683"/>
        <end position="988"/>
    </location>
</feature>
<keyword evidence="12" id="KW-1185">Reference proteome</keyword>
<feature type="transmembrane region" description="Helical" evidence="7">
    <location>
        <begin position="1511"/>
        <end position="1530"/>
    </location>
</feature>
<feature type="compositionally biased region" description="Polar residues" evidence="6">
    <location>
        <begin position="285"/>
        <end position="305"/>
    </location>
</feature>
<feature type="transmembrane region" description="Helical" evidence="7">
    <location>
        <begin position="1604"/>
        <end position="1626"/>
    </location>
</feature>
<comment type="similarity">
    <text evidence="2">Belongs to the RAB6IP1 family.</text>
</comment>
<feature type="compositionally biased region" description="Polar residues" evidence="6">
    <location>
        <begin position="849"/>
        <end position="866"/>
    </location>
</feature>
<comment type="subcellular location">
    <subcellularLocation>
        <location evidence="1">Membrane</location>
    </subcellularLocation>
</comment>
<feature type="transmembrane region" description="Helical" evidence="7">
    <location>
        <begin position="1550"/>
        <end position="1571"/>
    </location>
</feature>
<feature type="transmembrane region" description="Helical" evidence="7">
    <location>
        <begin position="1479"/>
        <end position="1499"/>
    </location>
</feature>
<feature type="transmembrane region" description="Helical" evidence="7">
    <location>
        <begin position="1337"/>
        <end position="1357"/>
    </location>
</feature>
<evidence type="ECO:0000313" key="12">
    <source>
        <dbReference type="Proteomes" id="UP000053676"/>
    </source>
</evidence>
<dbReference type="SUPFAM" id="SSF140741">
    <property type="entry name" value="RUN domain-like"/>
    <property type="match status" value="2"/>
</dbReference>
<dbReference type="PANTHER" id="PTHR46070:SF1">
    <property type="entry name" value="PINSTRIPE, ISOFORM A"/>
    <property type="match status" value="1"/>
</dbReference>
<dbReference type="Proteomes" id="UP000053676">
    <property type="component" value="Unassembled WGS sequence"/>
</dbReference>
<feature type="region of interest" description="Disordered" evidence="6">
    <location>
        <begin position="1109"/>
        <end position="1152"/>
    </location>
</feature>
<dbReference type="Gene3D" id="1.20.58.900">
    <property type="match status" value="2"/>
</dbReference>
<dbReference type="InterPro" id="IPR037213">
    <property type="entry name" value="Run_dom_sf"/>
</dbReference>
<dbReference type="PANTHER" id="PTHR46070">
    <property type="entry name" value="PINSTRIPE, ISOFORM A"/>
    <property type="match status" value="1"/>
</dbReference>
<protein>
    <submittedName>
        <fullName evidence="11">DENN domain protein</fullName>
    </submittedName>
</protein>
<evidence type="ECO:0000313" key="11">
    <source>
        <dbReference type="EMBL" id="ETN80930.1"/>
    </source>
</evidence>
<dbReference type="Pfam" id="PF02141">
    <property type="entry name" value="DENN"/>
    <property type="match status" value="1"/>
</dbReference>
<evidence type="ECO:0000256" key="2">
    <source>
        <dbReference type="ARBA" id="ARBA00006664"/>
    </source>
</evidence>
<evidence type="ECO:0000259" key="8">
    <source>
        <dbReference type="PROSITE" id="PS50095"/>
    </source>
</evidence>
<dbReference type="InterPro" id="IPR043153">
    <property type="entry name" value="DENN_C"/>
</dbReference>
<feature type="region of interest" description="Disordered" evidence="6">
    <location>
        <begin position="285"/>
        <end position="312"/>
    </location>
</feature>
<dbReference type="InterPro" id="IPR001024">
    <property type="entry name" value="PLAT/LH2_dom"/>
</dbReference>
<dbReference type="Gene3D" id="3.40.50.11500">
    <property type="match status" value="1"/>
</dbReference>
<feature type="compositionally biased region" description="Basic and acidic residues" evidence="6">
    <location>
        <begin position="1136"/>
        <end position="1148"/>
    </location>
</feature>
<evidence type="ECO:0000259" key="9">
    <source>
        <dbReference type="PROSITE" id="PS50211"/>
    </source>
</evidence>
<dbReference type="OrthoDB" id="6019893at2759"/>
<dbReference type="PROSITE" id="PS50095">
    <property type="entry name" value="PLAT"/>
    <property type="match status" value="1"/>
</dbReference>
<feature type="transmembrane region" description="Helical" evidence="7">
    <location>
        <begin position="1271"/>
        <end position="1290"/>
    </location>
</feature>
<dbReference type="InterPro" id="IPR047278">
    <property type="entry name" value="DEN5A/B"/>
</dbReference>
<dbReference type="PROSITE" id="PS50211">
    <property type="entry name" value="DENN"/>
    <property type="match status" value="1"/>
</dbReference>
<dbReference type="GO" id="GO:0031267">
    <property type="term" value="F:small GTPase binding"/>
    <property type="evidence" value="ECO:0007669"/>
    <property type="project" value="InterPro"/>
</dbReference>
<feature type="transmembrane region" description="Helical" evidence="7">
    <location>
        <begin position="1302"/>
        <end position="1325"/>
    </location>
</feature>
<comment type="caution">
    <text evidence="5">Lacks conserved residue(s) required for the propagation of feature annotation.</text>
</comment>
<dbReference type="SUPFAM" id="SSF49723">
    <property type="entry name" value="Lipase/lipooxygenase domain (PLAT/LH2 domain)"/>
    <property type="match status" value="1"/>
</dbReference>
<reference evidence="12" key="1">
    <citation type="journal article" date="2014" name="Nat. Genet.">
        <title>Genome of the human hookworm Necator americanus.</title>
        <authorList>
            <person name="Tang Y.T."/>
            <person name="Gao X."/>
            <person name="Rosa B.A."/>
            <person name="Abubucker S."/>
            <person name="Hallsworth-Pepin K."/>
            <person name="Martin J."/>
            <person name="Tyagi R."/>
            <person name="Heizer E."/>
            <person name="Zhang X."/>
            <person name="Bhonagiri-Palsikar V."/>
            <person name="Minx P."/>
            <person name="Warren W.C."/>
            <person name="Wang Q."/>
            <person name="Zhan B."/>
            <person name="Hotez P.J."/>
            <person name="Sternberg P.W."/>
            <person name="Dougall A."/>
            <person name="Gaze S.T."/>
            <person name="Mulvenna J."/>
            <person name="Sotillo J."/>
            <person name="Ranganathan S."/>
            <person name="Rabelo E.M."/>
            <person name="Wilson R.K."/>
            <person name="Felgner P.L."/>
            <person name="Bethony J."/>
            <person name="Hawdon J.M."/>
            <person name="Gasser R.B."/>
            <person name="Loukas A."/>
            <person name="Mitreva M."/>
        </authorList>
    </citation>
    <scope>NUCLEOTIDE SEQUENCE [LARGE SCALE GENOMIC DNA]</scope>
</reference>
<dbReference type="InterPro" id="IPR004853">
    <property type="entry name" value="Sugar_P_trans_dom"/>
</dbReference>
<sequence length="1652" mass="186428">MSLLHTEHVRKLTAGEPPLDRERHHVPPGTVSGGTHTLPRGRRSRTKRISYYDGGGHNTLFMSKTLCLITRLPLVCSTMTILRTLHEILTAGSQPELPLESYIYWILNEIPLPLPGTTLKVTMLDSTILVQRPGSRELPIFDDSLGAMFQYISVEKFLRLFTCFLLEHQILICSKEYSRLMCVSEALCALAFPFRWQMVYVPILPYSQLKFVEAPVPYIMGWCYEESVPDFLFQSNVCVLDIDTGRTEFPEDLPAFPGAKQLCQEIKTALERYSKWDEMSKSIVSGTTPLTNSPAPGVPNRSNNVRRTEEWSAKRMSRSFDHDDALDETISESVLFSPRPSRADLAPLPLESVLKNNSTLARVAEIARRAGVVVDVQDLEHELSCKDQYANSPVCKQYFQNARLNNAIRECVLNRIVCMLYSYEHFVVGGQGCSDRETFDDSRDSMVCFDKASFLSDQPDSHLAFLAAFLETQMFTSLIDAKILSQWETPDENLVLFDSRIAAMREKLGLSMVRTPTYESTPPFAHTEELISKREETLDYVVPGPHELAGAVTMRYEGVWPQQINTALLEGAVGLSPAPSPWKQRYPRLRPKQQDVSTFSRHRKPKKLTCCLFWVAGSNARPTSTYGGAGLVGDSPALIAQQQLKFVDQLLRETKGKTKRMLVDKMGKEAVQLGHLDAGITGVEENTLVASFCDLLERIWAHGLIKKQGKSSLWSFVLQHQDLEKTGLSMRTMSSSMLTPALAWLVFRKRLERGLMRRAPSLPYCEVPAPVIVQPSNENDFAGAISDLVESIQRELGKGDDESAPAWSRSILRAANFLADKLTNAPKEESRGSLSTAFTHRRTVPPTMKKSNSVGDFTNPSWNNEVSGAPEMVTGSPRRRSQSRPRSPETGPRVLLAPLPTHVAYDLKNVLRMTEIKTDIGYARAFVRLALERKLLHRHLATLLANTRLLSELYRPHAFVRSEDEREQFLYHILSLNAAQFRCFTNTFTKTSMFLFSHSSHYILVGGSLCSSPQINLPANTPLFKFDHKNLGVLSTLRIGHASGTEKPPKWYLDYVIVRNEITGQMYRFPCGRWFGQGVEDSRWFGNGCDISLERLLVAEPVFDDDGADSAFGTVPNSPARSARRGRVSSRSQTPQRERSPSQGRAHDSAPSWKTRITEIQQVLGEAVNALVKYFYSEKHSKSELAHLLCGERGLVNAIEQAFQFGRHGSVWLFRQPSPWDYVEKVCVFLMDLLRRRDATWPREQRELITHALRIVRRISERGALGKDAKFHVFVLLTMRYFFFSTFFLLMMDFNGLCYDVVLVISLFFVLSLSPLIRIWCLRFVKQMEEAALWKRVLSAIFYGITSIVVVFVNKILLTNFKFPSFLFVGFGQMIATVLVLFCARMLKVVSFPSLDSSIPRKIMPLPLLFVLNLVSGLGGTKLINLPMFTVLRRFSILMTMVLEYYILGVNASRAVRISVCLMIAGSIIAALFDLTFDMWGYILIGLNDICTAALGVYTKQKLEAKELGKYGLMFYNSLFMLVPTLVLITYTGDTDQAVTFMVSNRMTNSVWICFFVSCVCGFILNYSLVLCTHFNSALTTTCVGPIKNLFVTYVGMFSSGDYVFQWTNFIGINVSVMGSVLYTYVTFRTKSLSQRLVTVTPANKIEKQPLI</sequence>
<keyword evidence="7" id="KW-0812">Transmembrane</keyword>
<name>W2TFW5_NECAM</name>
<dbReference type="SMART" id="SM00799">
    <property type="entry name" value="DENN"/>
    <property type="match status" value="1"/>
</dbReference>
<evidence type="ECO:0000256" key="4">
    <source>
        <dbReference type="ARBA" id="ARBA00023136"/>
    </source>
</evidence>
<dbReference type="Pfam" id="PF02759">
    <property type="entry name" value="RUN"/>
    <property type="match status" value="1"/>
</dbReference>
<evidence type="ECO:0000256" key="6">
    <source>
        <dbReference type="SAM" id="MobiDB-lite"/>
    </source>
</evidence>
<dbReference type="InterPro" id="IPR001194">
    <property type="entry name" value="cDENN_dom"/>
</dbReference>
<dbReference type="InterPro" id="IPR004012">
    <property type="entry name" value="Run_dom"/>
</dbReference>
<dbReference type="KEGG" id="nai:NECAME_08862"/>
<proteinExistence type="inferred from homology"/>
<dbReference type="STRING" id="51031.W2TFW5"/>
<gene>
    <name evidence="11" type="ORF">NECAME_08862</name>
</gene>
<dbReference type="InterPro" id="IPR005112">
    <property type="entry name" value="dDENN_dom"/>
</dbReference>
<dbReference type="PROSITE" id="PS50826">
    <property type="entry name" value="RUN"/>
    <property type="match status" value="1"/>
</dbReference>
<evidence type="ECO:0000259" key="10">
    <source>
        <dbReference type="PROSITE" id="PS50826"/>
    </source>
</evidence>
<organism evidence="11 12">
    <name type="scientific">Necator americanus</name>
    <name type="common">Human hookworm</name>
    <dbReference type="NCBI Taxonomy" id="51031"/>
    <lineage>
        <taxon>Eukaryota</taxon>
        <taxon>Metazoa</taxon>
        <taxon>Ecdysozoa</taxon>
        <taxon>Nematoda</taxon>
        <taxon>Chromadorea</taxon>
        <taxon>Rhabditida</taxon>
        <taxon>Rhabditina</taxon>
        <taxon>Rhabditomorpha</taxon>
        <taxon>Strongyloidea</taxon>
        <taxon>Ancylostomatidae</taxon>
        <taxon>Bunostominae</taxon>
        <taxon>Necator</taxon>
    </lineage>
</organism>
<dbReference type="InterPro" id="IPR037516">
    <property type="entry name" value="Tripartite_DENN"/>
</dbReference>
<feature type="region of interest" description="Disordered" evidence="6">
    <location>
        <begin position="12"/>
        <end position="45"/>
    </location>
</feature>
<dbReference type="GO" id="GO:0005085">
    <property type="term" value="F:guanyl-nucleotide exchange factor activity"/>
    <property type="evidence" value="ECO:0007669"/>
    <property type="project" value="InterPro"/>
</dbReference>
<feature type="transmembrane region" description="Helical" evidence="7">
    <location>
        <begin position="1455"/>
        <end position="1473"/>
    </location>
</feature>
<evidence type="ECO:0000256" key="7">
    <source>
        <dbReference type="SAM" id="Phobius"/>
    </source>
</evidence>
<dbReference type="Pfam" id="PF03455">
    <property type="entry name" value="dDENN"/>
    <property type="match status" value="1"/>
</dbReference>
<dbReference type="Pfam" id="PF03151">
    <property type="entry name" value="TPT"/>
    <property type="match status" value="1"/>
</dbReference>
<feature type="domain" description="UDENN" evidence="9">
    <location>
        <begin position="1"/>
        <end position="489"/>
    </location>
</feature>
<keyword evidence="7" id="KW-1133">Transmembrane helix</keyword>
<dbReference type="SMART" id="SM00593">
    <property type="entry name" value="RUN"/>
    <property type="match status" value="1"/>
</dbReference>
<evidence type="ECO:0000256" key="3">
    <source>
        <dbReference type="ARBA" id="ARBA00022737"/>
    </source>
</evidence>
<keyword evidence="4 7" id="KW-0472">Membrane</keyword>
<dbReference type="InterPro" id="IPR036392">
    <property type="entry name" value="PLAT/LH2_dom_sf"/>
</dbReference>
<dbReference type="Gene3D" id="2.60.60.20">
    <property type="entry name" value="PLAT/LH2 domain"/>
    <property type="match status" value="1"/>
</dbReference>
<feature type="transmembrane region" description="Helical" evidence="7">
    <location>
        <begin position="1405"/>
        <end position="1425"/>
    </location>
</feature>